<organism evidence="4 5">
    <name type="scientific">[Torrubiella] hemipterigena</name>
    <dbReference type="NCBI Taxonomy" id="1531966"/>
    <lineage>
        <taxon>Eukaryota</taxon>
        <taxon>Fungi</taxon>
        <taxon>Dikarya</taxon>
        <taxon>Ascomycota</taxon>
        <taxon>Pezizomycotina</taxon>
        <taxon>Sordariomycetes</taxon>
        <taxon>Hypocreomycetidae</taxon>
        <taxon>Hypocreales</taxon>
        <taxon>Clavicipitaceae</taxon>
        <taxon>Clavicipitaceae incertae sedis</taxon>
        <taxon>'Torrubiella' clade</taxon>
    </lineage>
</organism>
<reference evidence="4 5" key="1">
    <citation type="journal article" date="2015" name="Genome Announc.">
        <title>Draft Genome Sequence and Gene Annotation of the Entomopathogenic Fungus Verticillium hemipterigenum.</title>
        <authorList>
            <person name="Horn F."/>
            <person name="Habel A."/>
            <person name="Scharf D.H."/>
            <person name="Dworschak J."/>
            <person name="Brakhage A.A."/>
            <person name="Guthke R."/>
            <person name="Hertweck C."/>
            <person name="Linde J."/>
        </authorList>
    </citation>
    <scope>NUCLEOTIDE SEQUENCE [LARGE SCALE GENOMIC DNA]</scope>
</reference>
<dbReference type="Pfam" id="PF06280">
    <property type="entry name" value="fn3_5"/>
    <property type="match status" value="1"/>
</dbReference>
<gene>
    <name evidence="4" type="ORF">VHEMI04301</name>
</gene>
<dbReference type="InterPro" id="IPR010435">
    <property type="entry name" value="C5a/SBT2-like_Fn3"/>
</dbReference>
<evidence type="ECO:0000256" key="2">
    <source>
        <dbReference type="ARBA" id="ARBA00022729"/>
    </source>
</evidence>
<accession>A0A0A1TDF1</accession>
<dbReference type="STRING" id="1531966.A0A0A1TDF1"/>
<feature type="domain" description="C5a peptidase/Subtilisin-like protease SBT2-like Fn3-like" evidence="3">
    <location>
        <begin position="8"/>
        <end position="67"/>
    </location>
</feature>
<dbReference type="HOGENOM" id="CLU_1476145_0_0_1"/>
<keyword evidence="2" id="KW-0732">Signal</keyword>
<evidence type="ECO:0000259" key="3">
    <source>
        <dbReference type="Pfam" id="PF06280"/>
    </source>
</evidence>
<keyword evidence="5" id="KW-1185">Reference proteome</keyword>
<protein>
    <recommendedName>
        <fullName evidence="3">C5a peptidase/Subtilisin-like protease SBT2-like Fn3-like domain-containing protein</fullName>
    </recommendedName>
</protein>
<dbReference type="Proteomes" id="UP000039046">
    <property type="component" value="Unassembled WGS sequence"/>
</dbReference>
<dbReference type="EMBL" id="CDHN01000002">
    <property type="protein sequence ID" value="CEJ87098.1"/>
    <property type="molecule type" value="Genomic_DNA"/>
</dbReference>
<proteinExistence type="inferred from homology"/>
<sequence length="183" mass="20744">MASRMTYDRKFPALEFSDKTLRVSPGGEAMFNVTVKQSTQLNESRFPLYSGWVTLNSTDSPSLSIAYQGVGAKLHSMPLSRGLRVIGVDYEEVGDGYEFSIGRGPVIDFNMHYGSGLTKQSPFKNVASRDWEFWDGTMVDDTNAPEGRYRFVVQMLRFHGDAANKEDWEIKRSTNFIIRYKGN</sequence>
<evidence type="ECO:0000256" key="1">
    <source>
        <dbReference type="ARBA" id="ARBA00011073"/>
    </source>
</evidence>
<evidence type="ECO:0000313" key="5">
    <source>
        <dbReference type="Proteomes" id="UP000039046"/>
    </source>
</evidence>
<name>A0A0A1TDF1_9HYPO</name>
<dbReference type="GO" id="GO:0016020">
    <property type="term" value="C:membrane"/>
    <property type="evidence" value="ECO:0007669"/>
    <property type="project" value="InterPro"/>
</dbReference>
<comment type="similarity">
    <text evidence="1">Belongs to the peptidase S8 family.</text>
</comment>
<dbReference type="GO" id="GO:0004252">
    <property type="term" value="F:serine-type endopeptidase activity"/>
    <property type="evidence" value="ECO:0007669"/>
    <property type="project" value="InterPro"/>
</dbReference>
<dbReference type="AlphaFoldDB" id="A0A0A1TDF1"/>
<evidence type="ECO:0000313" key="4">
    <source>
        <dbReference type="EMBL" id="CEJ87098.1"/>
    </source>
</evidence>